<dbReference type="AlphaFoldDB" id="A0A9N8H292"/>
<comment type="caution">
    <text evidence="3">The sequence shown here is derived from an EMBL/GenBank/DDBJ whole genome shotgun (WGS) entry which is preliminary data.</text>
</comment>
<proteinExistence type="predicted"/>
<feature type="compositionally biased region" description="Gly residues" evidence="1">
    <location>
        <begin position="593"/>
        <end position="603"/>
    </location>
</feature>
<protein>
    <recommendedName>
        <fullName evidence="5">Transmembrane protein</fullName>
    </recommendedName>
</protein>
<dbReference type="Proteomes" id="UP001153069">
    <property type="component" value="Unassembled WGS sequence"/>
</dbReference>
<evidence type="ECO:0000256" key="2">
    <source>
        <dbReference type="SAM" id="Phobius"/>
    </source>
</evidence>
<feature type="transmembrane region" description="Helical" evidence="2">
    <location>
        <begin position="53"/>
        <end position="70"/>
    </location>
</feature>
<evidence type="ECO:0008006" key="5">
    <source>
        <dbReference type="Google" id="ProtNLM"/>
    </source>
</evidence>
<feature type="compositionally biased region" description="Acidic residues" evidence="1">
    <location>
        <begin position="687"/>
        <end position="698"/>
    </location>
</feature>
<dbReference type="EMBL" id="CAICTM010000031">
    <property type="protein sequence ID" value="CAB9498116.1"/>
    <property type="molecule type" value="Genomic_DNA"/>
</dbReference>
<evidence type="ECO:0000313" key="3">
    <source>
        <dbReference type="EMBL" id="CAB9498116.1"/>
    </source>
</evidence>
<evidence type="ECO:0000313" key="4">
    <source>
        <dbReference type="Proteomes" id="UP001153069"/>
    </source>
</evidence>
<gene>
    <name evidence="3" type="ORF">SEMRO_31_G020560.1</name>
</gene>
<feature type="compositionally biased region" description="Basic and acidic residues" evidence="1">
    <location>
        <begin position="665"/>
        <end position="681"/>
    </location>
</feature>
<organism evidence="3 4">
    <name type="scientific">Seminavis robusta</name>
    <dbReference type="NCBI Taxonomy" id="568900"/>
    <lineage>
        <taxon>Eukaryota</taxon>
        <taxon>Sar</taxon>
        <taxon>Stramenopiles</taxon>
        <taxon>Ochrophyta</taxon>
        <taxon>Bacillariophyta</taxon>
        <taxon>Bacillariophyceae</taxon>
        <taxon>Bacillariophycidae</taxon>
        <taxon>Naviculales</taxon>
        <taxon>Naviculaceae</taxon>
        <taxon>Seminavis</taxon>
    </lineage>
</organism>
<reference evidence="3" key="1">
    <citation type="submission" date="2020-06" db="EMBL/GenBank/DDBJ databases">
        <authorList>
            <consortium name="Plant Systems Biology data submission"/>
        </authorList>
    </citation>
    <scope>NUCLEOTIDE SEQUENCE</scope>
    <source>
        <strain evidence="3">D6</strain>
    </source>
</reference>
<feature type="region of interest" description="Disordered" evidence="1">
    <location>
        <begin position="665"/>
        <end position="698"/>
    </location>
</feature>
<feature type="region of interest" description="Disordered" evidence="1">
    <location>
        <begin position="366"/>
        <end position="389"/>
    </location>
</feature>
<keyword evidence="4" id="KW-1185">Reference proteome</keyword>
<feature type="region of interest" description="Disordered" evidence="1">
    <location>
        <begin position="585"/>
        <end position="608"/>
    </location>
</feature>
<feature type="region of interest" description="Disordered" evidence="1">
    <location>
        <begin position="252"/>
        <end position="307"/>
    </location>
</feature>
<name>A0A9N8H292_9STRA</name>
<keyword evidence="2" id="KW-0472">Membrane</keyword>
<accession>A0A9N8H292</accession>
<keyword evidence="2" id="KW-1133">Transmembrane helix</keyword>
<sequence length="779" mass="82258">MDHGQEKWYEEAQSRDHFDSNVQKTTFNKLKIKGMAKEKTIMKMTSRGNQVRIPYLLLLWAACWVSWVSGAHHHRAIRGEQLRGRPAMKIRASTVIEWDQSDDSKSATDKQTPKKHRQLYTDHSRIGAIGTDAEDPFFESDAADNNDLHHHRLASPNAPSTPVGNMNGSSSYVWNGTAMVDRSMNWTIGGVIAMGEVDLESTKSLTETGPNPPSIAPLIGPDDGTVVLSAAEEAQLAGTTIISSAQESLAAGRKGKMSGKNSAKATAGGKSRTGGSVKGAKGAKGSSSLSATAFSGDSKSAKVKGSAKKSSLQATAFSSASQKSKMKSTAGAQSMSAFGVFGASGGKGGKGGGMMSFSNSATTLVSASSLNPEEENVTTPPVPAPTSTTVVSSSFEAAPTPVIAAATGSDSDYPPTRGGALEADCNAIRQGKADKNTPGMEAFTIQADWILAEGADFETVAADVKQYLQTKVAPPIAGCDERRRRRGRRRQLTRRSLQFISTQSIVSNVLFESPSRDGEGLCSTSSPNSCHATQTVAEIYYHGVDSGIGMRLLAFLQAAGNFDVNDLLAVKNLVVLDSDSNPVGGSNLPTGAGNSGGSGGSGSNAGTTFESNAAAVAAEQPEVEEGVTPWTKTILVVGVSAASAFFGTILFYIVCRRCRERRDFQSMPRPDEGEQMPDKIGSKTWLNDDDAESTDDEGFSNMALKGSIATAAKTAKEKEAEVHMNCHGDTHICASSYCEVCSLSGPPQIQFVSSAATDPYNELPEDATRTYYAEDTVRL</sequence>
<feature type="transmembrane region" description="Helical" evidence="2">
    <location>
        <begin position="634"/>
        <end position="655"/>
    </location>
</feature>
<keyword evidence="2" id="KW-0812">Transmembrane</keyword>
<evidence type="ECO:0000256" key="1">
    <source>
        <dbReference type="SAM" id="MobiDB-lite"/>
    </source>
</evidence>
<feature type="compositionally biased region" description="Low complexity" evidence="1">
    <location>
        <begin position="274"/>
        <end position="298"/>
    </location>
</feature>